<comment type="caution">
    <text evidence="6">The sequence shown here is derived from an EMBL/GenBank/DDBJ whole genome shotgun (WGS) entry which is preliminary data.</text>
</comment>
<feature type="region of interest" description="Disordered" evidence="4">
    <location>
        <begin position="251"/>
        <end position="309"/>
    </location>
</feature>
<keyword evidence="3" id="KW-0234">DNA repair</keyword>
<name>A0A9X3PCK5_9ACTN</name>
<organism evidence="6 7">
    <name type="scientific">Glycomyces luteolus</name>
    <dbReference type="NCBI Taxonomy" id="2670330"/>
    <lineage>
        <taxon>Bacteria</taxon>
        <taxon>Bacillati</taxon>
        <taxon>Actinomycetota</taxon>
        <taxon>Actinomycetes</taxon>
        <taxon>Glycomycetales</taxon>
        <taxon>Glycomycetaceae</taxon>
        <taxon>Glycomyces</taxon>
    </lineage>
</organism>
<dbReference type="InterPro" id="IPR009187">
    <property type="entry name" value="Prok_Ku"/>
</dbReference>
<dbReference type="CDD" id="cd00789">
    <property type="entry name" value="KU_like"/>
    <property type="match status" value="1"/>
</dbReference>
<keyword evidence="1 3" id="KW-0238">DNA-binding</keyword>
<feature type="compositionally biased region" description="Basic residues" evidence="4">
    <location>
        <begin position="281"/>
        <end position="309"/>
    </location>
</feature>
<keyword evidence="2 3" id="KW-0233">DNA recombination</keyword>
<dbReference type="Pfam" id="PF02735">
    <property type="entry name" value="Ku"/>
    <property type="match status" value="1"/>
</dbReference>
<feature type="domain" description="Ku" evidence="5">
    <location>
        <begin position="53"/>
        <end position="181"/>
    </location>
</feature>
<dbReference type="SUPFAM" id="SSF100939">
    <property type="entry name" value="SPOC domain-like"/>
    <property type="match status" value="1"/>
</dbReference>
<evidence type="ECO:0000256" key="4">
    <source>
        <dbReference type="SAM" id="MobiDB-lite"/>
    </source>
</evidence>
<accession>A0A9X3PCK5</accession>
<comment type="function">
    <text evidence="3">With LigD forms a non-homologous end joining (NHEJ) DNA repair enzyme, which repairs dsDNA breaks with reduced fidelity. Binds linear dsDNA with 5'- and 3'- overhangs but not closed circular dsDNA nor ssDNA. Recruits and stimulates the ligase activity of LigD.</text>
</comment>
<evidence type="ECO:0000256" key="1">
    <source>
        <dbReference type="ARBA" id="ARBA00023125"/>
    </source>
</evidence>
<dbReference type="HAMAP" id="MF_01875">
    <property type="entry name" value="Prokaryotic_Ku"/>
    <property type="match status" value="1"/>
</dbReference>
<reference evidence="6" key="1">
    <citation type="submission" date="2022-12" db="EMBL/GenBank/DDBJ databases">
        <title>Gycomyces niveus sp.nov.,a novel actinomycete isolated from soil in Shouguan.</title>
        <authorList>
            <person name="Yang X."/>
        </authorList>
    </citation>
    <scope>NUCLEOTIDE SEQUENCE</scope>
    <source>
        <strain evidence="6">NEAU-A15</strain>
    </source>
</reference>
<dbReference type="PANTHER" id="PTHR41251">
    <property type="entry name" value="NON-HOMOLOGOUS END JOINING PROTEIN KU"/>
    <property type="match status" value="1"/>
</dbReference>
<evidence type="ECO:0000313" key="7">
    <source>
        <dbReference type="Proteomes" id="UP001146067"/>
    </source>
</evidence>
<comment type="subunit">
    <text evidence="3">Homodimer. Interacts with LigD.</text>
</comment>
<dbReference type="GO" id="GO:0006310">
    <property type="term" value="P:DNA recombination"/>
    <property type="evidence" value="ECO:0007669"/>
    <property type="project" value="UniProtKB-KW"/>
</dbReference>
<dbReference type="InterPro" id="IPR006164">
    <property type="entry name" value="DNA_bd_Ku70/Ku80"/>
</dbReference>
<comment type="similarity">
    <text evidence="3">Belongs to the prokaryotic Ku family.</text>
</comment>
<dbReference type="PIRSF" id="PIRSF006493">
    <property type="entry name" value="Prok_Ku"/>
    <property type="match status" value="1"/>
</dbReference>
<dbReference type="GO" id="GO:0006303">
    <property type="term" value="P:double-strand break repair via nonhomologous end joining"/>
    <property type="evidence" value="ECO:0007669"/>
    <property type="project" value="UniProtKB-UniRule"/>
</dbReference>
<dbReference type="AlphaFoldDB" id="A0A9X3PCK5"/>
<keyword evidence="7" id="KW-1185">Reference proteome</keyword>
<dbReference type="NCBIfam" id="TIGR02772">
    <property type="entry name" value="Ku_bact"/>
    <property type="match status" value="1"/>
</dbReference>
<keyword evidence="3" id="KW-0227">DNA damage</keyword>
<dbReference type="InterPro" id="IPR016194">
    <property type="entry name" value="SPOC-like_C_dom_sf"/>
</dbReference>
<dbReference type="GO" id="GO:0003690">
    <property type="term" value="F:double-stranded DNA binding"/>
    <property type="evidence" value="ECO:0007669"/>
    <property type="project" value="UniProtKB-UniRule"/>
</dbReference>
<evidence type="ECO:0000313" key="6">
    <source>
        <dbReference type="EMBL" id="MDA1361005.1"/>
    </source>
</evidence>
<dbReference type="FunFam" id="2.40.290.10:FF:000004">
    <property type="entry name" value="Non-homologous end joining protein Ku"/>
    <property type="match status" value="1"/>
</dbReference>
<protein>
    <recommendedName>
        <fullName evidence="3">Non-homologous end joining protein Ku</fullName>
    </recommendedName>
</protein>
<sequence>MPGAIWDGVIAFGLVSIPIRLRAATGSHDLSLHQYHAADGGRIRYQKVCELDGKVVDPEDIAKGTETDEGDIVILDEDDLADLPISTSKTIEVIGFVPAEQIDPIYYERSYYAEPGKAAARPYALLREALVEADRVAIVRVTLRRRESLAALLPRDEVLVLHTMVWADEIREPEASGLGGETRQAELKMAATLIESMAIDDFDPGEYSDEYQEAMQDLIEAKAEGRTLKAKVKAEPKAKVIDLMEALAKSVDQTKSGSGRRRPAKQSAKQPAKKAAEKSVKKAAKKTAKKSTARKKTAKKAPASKRKSA</sequence>
<dbReference type="RefSeq" id="WP_270110966.1">
    <property type="nucleotide sequence ID" value="NZ_JAPZVP010000011.1"/>
</dbReference>
<dbReference type="EMBL" id="JAPZVP010000011">
    <property type="protein sequence ID" value="MDA1361005.1"/>
    <property type="molecule type" value="Genomic_DNA"/>
</dbReference>
<dbReference type="Proteomes" id="UP001146067">
    <property type="component" value="Unassembled WGS sequence"/>
</dbReference>
<gene>
    <name evidence="3" type="primary">ku</name>
    <name evidence="6" type="ORF">O1R50_15345</name>
</gene>
<evidence type="ECO:0000259" key="5">
    <source>
        <dbReference type="SMART" id="SM00559"/>
    </source>
</evidence>
<dbReference type="SMART" id="SM00559">
    <property type="entry name" value="Ku78"/>
    <property type="match status" value="1"/>
</dbReference>
<evidence type="ECO:0000256" key="2">
    <source>
        <dbReference type="ARBA" id="ARBA00023172"/>
    </source>
</evidence>
<evidence type="ECO:0000256" key="3">
    <source>
        <dbReference type="HAMAP-Rule" id="MF_01875"/>
    </source>
</evidence>
<dbReference type="Gene3D" id="2.40.290.10">
    <property type="match status" value="1"/>
</dbReference>
<proteinExistence type="inferred from homology"/>
<dbReference type="PANTHER" id="PTHR41251:SF1">
    <property type="entry name" value="NON-HOMOLOGOUS END JOINING PROTEIN KU"/>
    <property type="match status" value="1"/>
</dbReference>